<accession>A0AA97K9J2</accession>
<feature type="transmembrane region" description="Helical" evidence="7">
    <location>
        <begin position="272"/>
        <end position="296"/>
    </location>
</feature>
<name>A0AA97K9J2_EUBMA</name>
<feature type="compositionally biased region" description="Polar residues" evidence="6">
    <location>
        <begin position="633"/>
        <end position="644"/>
    </location>
</feature>
<dbReference type="GeneID" id="129340891"/>
<feature type="transmembrane region" description="Helical" evidence="7">
    <location>
        <begin position="229"/>
        <end position="251"/>
    </location>
</feature>
<evidence type="ECO:0000313" key="10">
    <source>
        <dbReference type="RefSeq" id="XP_054851757.1"/>
    </source>
</evidence>
<dbReference type="PANTHER" id="PTHR43243">
    <property type="entry name" value="INNER MEMBRANE TRANSPORTER YGJI-RELATED"/>
    <property type="match status" value="1"/>
</dbReference>
<sequence>MVSRLPRSADLTRFCQKLNRVKTLEDDMMETTFNRCLTTVDLTLLGIGGMVGSGLYVLTGTVAKDTAGPAIVISFLIASFASLLAALCYAEFGARVPKTGSAYMFTYISVGEIWAFLIGWNVILEYMIGGAAVARAWSGYLDSIFDHKIKTFTETHVGTWNIPFLAHYPDFLASGILLLATAFISFGARVSSWLNHVFSAISMGVILFILVMGFILARPQNWGAAEGGFAPFGISGIMAGTATCFYAFVGFDVIAASSEEARNPQKAVPRAIAISLALATGAYVLVSMVLTLMVPWHTLDPDSALADAFYRRGYSWAGFIVAAGSICAMNTVLLSNLFSLPRIVYAMAEDGLFFQVFSRVHPRTQVPVVAIVVFGILMSVLALIFDLEALVQFLSIGTLLAYTFVAASVIVLRFQRVKSQAPNPPSENEIVPPTSAETIGASEPKEYESFSDKLNLVGKEKAKSQREPGQLKAVFDPYLDFLSDFYPGEVVTVAVIILMVSSLCLCSILVFGKNQLHLPTWSYTLLIVLFSLAFVFSLVLIAVHEQQKSSQTFQLPLVPLTPALSILLNIYLMLKLNYMTWLRFSVWLIAGLLVYFGYGIWHSKENLREAQGHAISARYVVFPSSSLEETVQTVQPSTQPSQGLDETVEEEEAKR</sequence>
<evidence type="ECO:0000256" key="6">
    <source>
        <dbReference type="SAM" id="MobiDB-lite"/>
    </source>
</evidence>
<proteinExistence type="predicted"/>
<feature type="transmembrane region" description="Helical" evidence="7">
    <location>
        <begin position="36"/>
        <end position="58"/>
    </location>
</feature>
<feature type="transmembrane region" description="Helical" evidence="7">
    <location>
        <begin position="102"/>
        <end position="123"/>
    </location>
</feature>
<feature type="transmembrane region" description="Helical" evidence="7">
    <location>
        <begin position="391"/>
        <end position="412"/>
    </location>
</feature>
<dbReference type="Pfam" id="PF13520">
    <property type="entry name" value="AA_permease_2"/>
    <property type="match status" value="1"/>
</dbReference>
<feature type="transmembrane region" description="Helical" evidence="7">
    <location>
        <begin position="555"/>
        <end position="574"/>
    </location>
</feature>
<feature type="domain" description="Cationic amino acid transporter C-terminal" evidence="8">
    <location>
        <begin position="553"/>
        <end position="603"/>
    </location>
</feature>
<comment type="subcellular location">
    <subcellularLocation>
        <location evidence="1">Membrane</location>
        <topology evidence="1">Multi-pass membrane protein</topology>
    </subcellularLocation>
</comment>
<keyword evidence="2" id="KW-0813">Transport</keyword>
<evidence type="ECO:0000256" key="7">
    <source>
        <dbReference type="SAM" id="Phobius"/>
    </source>
</evidence>
<dbReference type="RefSeq" id="XP_054851757.1">
    <property type="nucleotide sequence ID" value="XM_054995782.1"/>
</dbReference>
<evidence type="ECO:0000313" key="9">
    <source>
        <dbReference type="Proteomes" id="UP001190640"/>
    </source>
</evidence>
<evidence type="ECO:0000256" key="3">
    <source>
        <dbReference type="ARBA" id="ARBA00022692"/>
    </source>
</evidence>
<dbReference type="InterPro" id="IPR029485">
    <property type="entry name" value="CAT_C"/>
</dbReference>
<gene>
    <name evidence="10" type="primary">SLC7A4</name>
</gene>
<dbReference type="KEGG" id="emc:129340891"/>
<keyword evidence="9" id="KW-1185">Reference proteome</keyword>
<dbReference type="CTD" id="6545"/>
<evidence type="ECO:0000256" key="5">
    <source>
        <dbReference type="ARBA" id="ARBA00023136"/>
    </source>
</evidence>
<feature type="transmembrane region" description="Helical" evidence="7">
    <location>
        <begin position="490"/>
        <end position="511"/>
    </location>
</feature>
<dbReference type="InterPro" id="IPR002293">
    <property type="entry name" value="AA/rel_permease1"/>
</dbReference>
<evidence type="ECO:0000259" key="8">
    <source>
        <dbReference type="Pfam" id="PF13906"/>
    </source>
</evidence>
<feature type="transmembrane region" description="Helical" evidence="7">
    <location>
        <begin position="70"/>
        <end position="90"/>
    </location>
</feature>
<dbReference type="FunFam" id="1.20.1740.10:FF:000010">
    <property type="entry name" value="probable cationic amino acid transporter"/>
    <property type="match status" value="1"/>
</dbReference>
<feature type="region of interest" description="Disordered" evidence="6">
    <location>
        <begin position="633"/>
        <end position="655"/>
    </location>
</feature>
<dbReference type="GO" id="GO:0015171">
    <property type="term" value="F:amino acid transmembrane transporter activity"/>
    <property type="evidence" value="ECO:0007669"/>
    <property type="project" value="TreeGrafter"/>
</dbReference>
<dbReference type="AlphaFoldDB" id="A0AA97K9J2"/>
<keyword evidence="4 7" id="KW-1133">Transmembrane helix</keyword>
<feature type="compositionally biased region" description="Acidic residues" evidence="6">
    <location>
        <begin position="646"/>
        <end position="655"/>
    </location>
</feature>
<protein>
    <submittedName>
        <fullName evidence="10">Cationic amino acid transporter 4</fullName>
    </submittedName>
</protein>
<dbReference type="Pfam" id="PF13906">
    <property type="entry name" value="AA_permease_C"/>
    <property type="match status" value="1"/>
</dbReference>
<dbReference type="GO" id="GO:0005886">
    <property type="term" value="C:plasma membrane"/>
    <property type="evidence" value="ECO:0007669"/>
    <property type="project" value="TreeGrafter"/>
</dbReference>
<organism evidence="9 10">
    <name type="scientific">Eublepharis macularius</name>
    <name type="common">Leopard gecko</name>
    <name type="synonym">Cyrtodactylus macularius</name>
    <dbReference type="NCBI Taxonomy" id="481883"/>
    <lineage>
        <taxon>Eukaryota</taxon>
        <taxon>Metazoa</taxon>
        <taxon>Chordata</taxon>
        <taxon>Craniata</taxon>
        <taxon>Vertebrata</taxon>
        <taxon>Euteleostomi</taxon>
        <taxon>Lepidosauria</taxon>
        <taxon>Squamata</taxon>
        <taxon>Bifurcata</taxon>
        <taxon>Gekkota</taxon>
        <taxon>Eublepharidae</taxon>
        <taxon>Eublepharinae</taxon>
        <taxon>Eublepharis</taxon>
    </lineage>
</organism>
<evidence type="ECO:0000256" key="2">
    <source>
        <dbReference type="ARBA" id="ARBA00022448"/>
    </source>
</evidence>
<evidence type="ECO:0000256" key="1">
    <source>
        <dbReference type="ARBA" id="ARBA00004141"/>
    </source>
</evidence>
<reference evidence="10" key="1">
    <citation type="submission" date="2025-08" db="UniProtKB">
        <authorList>
            <consortium name="RefSeq"/>
        </authorList>
    </citation>
    <scope>IDENTIFICATION</scope>
    <source>
        <tissue evidence="10">Blood</tissue>
    </source>
</reference>
<keyword evidence="3 7" id="KW-0812">Transmembrane</keyword>
<feature type="transmembrane region" description="Helical" evidence="7">
    <location>
        <begin position="523"/>
        <end position="543"/>
    </location>
</feature>
<dbReference type="Proteomes" id="UP001190640">
    <property type="component" value="Chromosome 13"/>
</dbReference>
<evidence type="ECO:0000256" key="4">
    <source>
        <dbReference type="ARBA" id="ARBA00022989"/>
    </source>
</evidence>
<dbReference type="PANTHER" id="PTHR43243:SF4">
    <property type="entry name" value="CATIONIC AMINO ACID TRANSPORTER 4"/>
    <property type="match status" value="1"/>
</dbReference>
<feature type="transmembrane region" description="Helical" evidence="7">
    <location>
        <begin position="197"/>
        <end position="217"/>
    </location>
</feature>
<feature type="transmembrane region" description="Helical" evidence="7">
    <location>
        <begin position="580"/>
        <end position="601"/>
    </location>
</feature>
<dbReference type="Gene3D" id="1.20.1740.10">
    <property type="entry name" value="Amino acid/polyamine transporter I"/>
    <property type="match status" value="2"/>
</dbReference>
<feature type="transmembrane region" description="Helical" evidence="7">
    <location>
        <begin position="366"/>
        <end position="385"/>
    </location>
</feature>
<feature type="transmembrane region" description="Helical" evidence="7">
    <location>
        <begin position="316"/>
        <end position="338"/>
    </location>
</feature>
<feature type="transmembrane region" description="Helical" evidence="7">
    <location>
        <begin position="171"/>
        <end position="190"/>
    </location>
</feature>
<keyword evidence="5 7" id="KW-0472">Membrane</keyword>